<reference evidence="3" key="1">
    <citation type="submission" date="2021-10" db="EMBL/GenBank/DDBJ databases">
        <title>The diversity and Nitrogen Metabolism of Culturable Nitrate-Utilizing Bacteria Within the Oxygen Minimum Zone of the Changjiang (Yangtze River)Estuary.</title>
        <authorList>
            <person name="Zhang D."/>
            <person name="Zheng J."/>
            <person name="Liu S."/>
            <person name="He W."/>
        </authorList>
    </citation>
    <scope>NUCLEOTIDE SEQUENCE</scope>
    <source>
        <strain evidence="3">FXH-223</strain>
    </source>
</reference>
<evidence type="ECO:0000313" key="3">
    <source>
        <dbReference type="EMBL" id="MCC4307548.1"/>
    </source>
</evidence>
<name>A0A9Q3YQE1_9GAMM</name>
<accession>A0A9Q3YQE1</accession>
<protein>
    <submittedName>
        <fullName evidence="3">Ig-like domain-containing protein</fullName>
    </submittedName>
</protein>
<sequence length="1015" mass="108687">MIALLAGCGGGGSAGGDPTARVGGGPAEVFFSYPYDGQQQVSPGAPLILRFSHPVQDPRADQLRLEDDQGRPVALDEPHWLEGGRGLVVRPARGELQADTGYRLSLRGLTGEAGEFTLPEDGVLSFRTRLAMRGANEWRRRDGPLRVLSVTPDGERLPAVDFSTWRLRFSHLLDPASLVYGETVRFTRDGELVPALMLVKRDALTLDPREDLEPGAEYRLTLSPEVRAFDGRALARAGEWRWTIRDSRPREMMVQQVPVASDAAQRPCAAPDADRSDLSGTPLNCVPIRSTLLGDRDATQQSGDVFAELAFQPRFPFVGPLRIARGSLLTGSNVQVRIAGTVPAGIETGDVSVTFLSDGTGYLMPNPYSQRPEAPRQVHLFVDLAMTAENPEANGGLSQTLLQVELVGTARTEGASLVIDAVGMVEPEVLGQETAYGLLSLHTVSYPDQNRTPEPVPDLAAPSLQSMTPMIGAEGLARTVKPGDPIILNFSEPLDPDSVAAGIALSRDGVAEPFDGRLDGATVVLHPDPPLRPGADYQVTISDRVTDLAGNPAVPETRAFRLPAQVGGPVAPLALTVYPGFPCAVDKTQWRIAEGNHGICRGARADDDRLPVSRLPANRPIRVTLSQDIDPASVILGTRCNEGSFRVEKVVSDANGDPQAVRDGDKYKYQCEAAVPGRLIKGARTLTFVPDAPWEPGVAYRYGLQSVNRTSGQQPDDCRSGEAICSRQGLRLQTALLEAPAPDWGGPDLEIHFRGAPATDGVFQALDNLPTADVNANGRFDAGEPGYPEGEPAFNSSRLEALGGTALATAPRLVCDQPEGCDIQVVGGLNSEVLGPGWYDDPATEARERVPAVRVALHPTRILASSVTLKASVLIDGGAAIESPTGTQVMRMRYTCSAAGDAPCGDDDGLIPGWILETDQGPEFRTRVHLYLDAPYLEAPLGGEHNQHSYPLMMDLAGPLTFLPNGRMAIQQLNANPIPVNVELSKLLLLFSAAIDLRIPENGVKLQYLGVPIKP</sequence>
<evidence type="ECO:0000259" key="2">
    <source>
        <dbReference type="Pfam" id="PF13205"/>
    </source>
</evidence>
<proteinExistence type="predicted"/>
<keyword evidence="1" id="KW-0732">Signal</keyword>
<dbReference type="RefSeq" id="WP_228232820.1">
    <property type="nucleotide sequence ID" value="NZ_JAJGNA010000002.1"/>
</dbReference>
<dbReference type="Pfam" id="PF13205">
    <property type="entry name" value="Big_5"/>
    <property type="match status" value="1"/>
</dbReference>
<comment type="caution">
    <text evidence="3">The sequence shown here is derived from an EMBL/GenBank/DDBJ whole genome shotgun (WGS) entry which is preliminary data.</text>
</comment>
<feature type="domain" description="SbsA Ig-like" evidence="2">
    <location>
        <begin position="460"/>
        <end position="553"/>
    </location>
</feature>
<organism evidence="3 4">
    <name type="scientific">Alloalcanivorax marinus</name>
    <dbReference type="NCBI Taxonomy" id="1177169"/>
    <lineage>
        <taxon>Bacteria</taxon>
        <taxon>Pseudomonadati</taxon>
        <taxon>Pseudomonadota</taxon>
        <taxon>Gammaproteobacteria</taxon>
        <taxon>Oceanospirillales</taxon>
        <taxon>Alcanivoracaceae</taxon>
        <taxon>Alloalcanivorax</taxon>
    </lineage>
</organism>
<dbReference type="InterPro" id="IPR014755">
    <property type="entry name" value="Cu-Rt/internalin_Ig-like"/>
</dbReference>
<dbReference type="InterPro" id="IPR032812">
    <property type="entry name" value="SbsA_Ig"/>
</dbReference>
<dbReference type="AlphaFoldDB" id="A0A9Q3YQE1"/>
<keyword evidence="4" id="KW-1185">Reference proteome</keyword>
<dbReference type="Proteomes" id="UP001108027">
    <property type="component" value="Unassembled WGS sequence"/>
</dbReference>
<evidence type="ECO:0000313" key="4">
    <source>
        <dbReference type="Proteomes" id="UP001108027"/>
    </source>
</evidence>
<gene>
    <name evidence="3" type="ORF">LL252_03095</name>
</gene>
<evidence type="ECO:0000256" key="1">
    <source>
        <dbReference type="ARBA" id="ARBA00022729"/>
    </source>
</evidence>
<dbReference type="EMBL" id="JAJGNA010000002">
    <property type="protein sequence ID" value="MCC4307548.1"/>
    <property type="molecule type" value="Genomic_DNA"/>
</dbReference>
<dbReference type="Gene3D" id="2.60.40.1220">
    <property type="match status" value="1"/>
</dbReference>